<dbReference type="AlphaFoldDB" id="A0A4C1ZK60"/>
<evidence type="ECO:0000313" key="1">
    <source>
        <dbReference type="EMBL" id="GBP88886.1"/>
    </source>
</evidence>
<proteinExistence type="predicted"/>
<gene>
    <name evidence="1" type="ORF">EVAR_102899_1</name>
</gene>
<evidence type="ECO:0000313" key="2">
    <source>
        <dbReference type="Proteomes" id="UP000299102"/>
    </source>
</evidence>
<organism evidence="1 2">
    <name type="scientific">Eumeta variegata</name>
    <name type="common">Bagworm moth</name>
    <name type="synonym">Eumeta japonica</name>
    <dbReference type="NCBI Taxonomy" id="151549"/>
    <lineage>
        <taxon>Eukaryota</taxon>
        <taxon>Metazoa</taxon>
        <taxon>Ecdysozoa</taxon>
        <taxon>Arthropoda</taxon>
        <taxon>Hexapoda</taxon>
        <taxon>Insecta</taxon>
        <taxon>Pterygota</taxon>
        <taxon>Neoptera</taxon>
        <taxon>Endopterygota</taxon>
        <taxon>Lepidoptera</taxon>
        <taxon>Glossata</taxon>
        <taxon>Ditrysia</taxon>
        <taxon>Tineoidea</taxon>
        <taxon>Psychidae</taxon>
        <taxon>Oiketicinae</taxon>
        <taxon>Eumeta</taxon>
    </lineage>
</organism>
<name>A0A4C1ZK60_EUMVA</name>
<keyword evidence="2" id="KW-1185">Reference proteome</keyword>
<accession>A0A4C1ZK60</accession>
<protein>
    <submittedName>
        <fullName evidence="1">Uncharacterized protein</fullName>
    </submittedName>
</protein>
<sequence length="204" mass="22898">MSDDYINSVGLRAFPVYQPPLLSSPGPHRATWALCSQALNLDASSVVLTCTERLELAGAKSYSSERVAEYGASYEQSRTRAPSRQRRLARHSVERRRGCLLTGGAIHAVVDFATARKRTGEIPHSEYGREIASSLFRFSFSDASPCTRIMMWHRIERTLQNAVKLINHRHYYCRSEVRIRLQTRGAHTAQRALAATSQCSDSGR</sequence>
<comment type="caution">
    <text evidence="1">The sequence shown here is derived from an EMBL/GenBank/DDBJ whole genome shotgun (WGS) entry which is preliminary data.</text>
</comment>
<dbReference type="Proteomes" id="UP000299102">
    <property type="component" value="Unassembled WGS sequence"/>
</dbReference>
<dbReference type="EMBL" id="BGZK01001964">
    <property type="protein sequence ID" value="GBP88886.1"/>
    <property type="molecule type" value="Genomic_DNA"/>
</dbReference>
<reference evidence="1 2" key="1">
    <citation type="journal article" date="2019" name="Commun. Biol.">
        <title>The bagworm genome reveals a unique fibroin gene that provides high tensile strength.</title>
        <authorList>
            <person name="Kono N."/>
            <person name="Nakamura H."/>
            <person name="Ohtoshi R."/>
            <person name="Tomita M."/>
            <person name="Numata K."/>
            <person name="Arakawa K."/>
        </authorList>
    </citation>
    <scope>NUCLEOTIDE SEQUENCE [LARGE SCALE GENOMIC DNA]</scope>
</reference>